<dbReference type="EMBL" id="JAUCMV010000003">
    <property type="protein sequence ID" value="KAK0407653.1"/>
    <property type="molecule type" value="Genomic_DNA"/>
</dbReference>
<keyword evidence="4 5" id="KW-0472">Membrane</keyword>
<protein>
    <recommendedName>
        <fullName evidence="6">G-protein coupled receptors family 1 profile domain-containing protein</fullName>
    </recommendedName>
</protein>
<proteinExistence type="predicted"/>
<dbReference type="Gene3D" id="1.20.1070.10">
    <property type="entry name" value="Rhodopsin 7-helix transmembrane proteins"/>
    <property type="match status" value="1"/>
</dbReference>
<evidence type="ECO:0000256" key="5">
    <source>
        <dbReference type="SAM" id="Phobius"/>
    </source>
</evidence>
<evidence type="ECO:0000256" key="4">
    <source>
        <dbReference type="ARBA" id="ARBA00023136"/>
    </source>
</evidence>
<dbReference type="Proteomes" id="UP001175271">
    <property type="component" value="Unassembled WGS sequence"/>
</dbReference>
<feature type="transmembrane region" description="Helical" evidence="5">
    <location>
        <begin position="95"/>
        <end position="117"/>
    </location>
</feature>
<dbReference type="InterPro" id="IPR000276">
    <property type="entry name" value="GPCR_Rhodpsn"/>
</dbReference>
<name>A0AA39HMW0_9BILA</name>
<dbReference type="InterPro" id="IPR017452">
    <property type="entry name" value="GPCR_Rhodpsn_7TM"/>
</dbReference>
<evidence type="ECO:0000256" key="2">
    <source>
        <dbReference type="ARBA" id="ARBA00022692"/>
    </source>
</evidence>
<dbReference type="InterPro" id="IPR047130">
    <property type="entry name" value="7TM_GPCR_Srsx_nematod"/>
</dbReference>
<comment type="caution">
    <text evidence="7">The sequence shown here is derived from an EMBL/GenBank/DDBJ whole genome shotgun (WGS) entry which is preliminary data.</text>
</comment>
<comment type="subcellular location">
    <subcellularLocation>
        <location evidence="1">Membrane</location>
    </subcellularLocation>
</comment>
<evidence type="ECO:0000256" key="1">
    <source>
        <dbReference type="ARBA" id="ARBA00004370"/>
    </source>
</evidence>
<dbReference type="PANTHER" id="PTHR23360">
    <property type="entry name" value="G-PROTEIN COUPLED RECEPTORS FAMILY 1 PROFILE DOMAIN-CONTAINING PROTEIN-RELATED"/>
    <property type="match status" value="1"/>
</dbReference>
<evidence type="ECO:0000259" key="6">
    <source>
        <dbReference type="PROSITE" id="PS50262"/>
    </source>
</evidence>
<feature type="domain" description="G-protein coupled receptors family 1 profile" evidence="6">
    <location>
        <begin position="39"/>
        <end position="283"/>
    </location>
</feature>
<feature type="transmembrane region" description="Helical" evidence="5">
    <location>
        <begin position="61"/>
        <end position="83"/>
    </location>
</feature>
<feature type="transmembrane region" description="Helical" evidence="5">
    <location>
        <begin position="29"/>
        <end position="49"/>
    </location>
</feature>
<dbReference type="GO" id="GO:0016020">
    <property type="term" value="C:membrane"/>
    <property type="evidence" value="ECO:0007669"/>
    <property type="project" value="UniProtKB-SubCell"/>
</dbReference>
<dbReference type="GO" id="GO:0004930">
    <property type="term" value="F:G protein-coupled receptor activity"/>
    <property type="evidence" value="ECO:0007669"/>
    <property type="project" value="InterPro"/>
</dbReference>
<evidence type="ECO:0000313" key="7">
    <source>
        <dbReference type="EMBL" id="KAK0407653.1"/>
    </source>
</evidence>
<feature type="transmembrane region" description="Helical" evidence="5">
    <location>
        <begin position="180"/>
        <end position="204"/>
    </location>
</feature>
<reference evidence="7" key="1">
    <citation type="submission" date="2023-06" db="EMBL/GenBank/DDBJ databases">
        <title>Genomic analysis of the entomopathogenic nematode Steinernema hermaphroditum.</title>
        <authorList>
            <person name="Schwarz E.M."/>
            <person name="Heppert J.K."/>
            <person name="Baniya A."/>
            <person name="Schwartz H.T."/>
            <person name="Tan C.-H."/>
            <person name="Antoshechkin I."/>
            <person name="Sternberg P.W."/>
            <person name="Goodrich-Blair H."/>
            <person name="Dillman A.R."/>
        </authorList>
    </citation>
    <scope>NUCLEOTIDE SEQUENCE</scope>
    <source>
        <strain evidence="7">PS9179</strain>
        <tissue evidence="7">Whole animal</tissue>
    </source>
</reference>
<dbReference type="SMART" id="SM01381">
    <property type="entry name" value="7TM_GPCR_Srsx"/>
    <property type="match status" value="1"/>
</dbReference>
<dbReference type="PROSITE" id="PS50262">
    <property type="entry name" value="G_PROTEIN_RECEP_F1_2"/>
    <property type="match status" value="1"/>
</dbReference>
<gene>
    <name evidence="7" type="ORF">QR680_003514</name>
</gene>
<feature type="transmembrane region" description="Helical" evidence="5">
    <location>
        <begin position="225"/>
        <end position="254"/>
    </location>
</feature>
<dbReference type="AlphaFoldDB" id="A0AA39HMW0"/>
<dbReference type="PANTHER" id="PTHR23360:SF68">
    <property type="entry name" value="G-PROTEIN COUPLED RECEPTORS FAMILY 1 PROFILE DOMAIN-CONTAINING PROTEIN"/>
    <property type="match status" value="1"/>
</dbReference>
<feature type="transmembrane region" description="Helical" evidence="5">
    <location>
        <begin position="137"/>
        <end position="160"/>
    </location>
</feature>
<feature type="transmembrane region" description="Helical" evidence="5">
    <location>
        <begin position="266"/>
        <end position="285"/>
    </location>
</feature>
<dbReference type="InterPro" id="IPR019424">
    <property type="entry name" value="7TM_GPCR_Srsx"/>
</dbReference>
<evidence type="ECO:0000313" key="8">
    <source>
        <dbReference type="Proteomes" id="UP001175271"/>
    </source>
</evidence>
<accession>A0AA39HMW0</accession>
<dbReference type="PROSITE" id="PS00237">
    <property type="entry name" value="G_PROTEIN_RECEP_F1_1"/>
    <property type="match status" value="1"/>
</dbReference>
<dbReference type="Pfam" id="PF10320">
    <property type="entry name" value="7TM_GPCR_Srsx"/>
    <property type="match status" value="1"/>
</dbReference>
<keyword evidence="3 5" id="KW-1133">Transmembrane helix</keyword>
<sequence length="339" mass="37839">MAPTTPPDLEVSDEGDVSELCMTVVKVSLLFFGTVGVFGNANIIIATVLNKSLKSKCGLLLALLGFCDLWCLLFELLSAVRLLTNSAEMSRKQCFWSISFYLFIENIESYMIFAVGVDRFMAVCSPVRYRLFRKHSYILYMTAPGFVYTIILMILGIVHLNDATVPVCNPPMAYPGYVSQVWNISTVATCGCTVIVYIANYIMIYKIAPIDATPSKIAEIQVQKIIIKTLTINVMAYASSSILSAIIILIMRLIGVDKNAIADAETYAVIPGLLSYSVNYYVYFWRSSEYRKAFKRQLLHICGSCQSSKSTVYVVRKSETYSNANRSHHVSTSFSIQCN</sequence>
<evidence type="ECO:0000256" key="3">
    <source>
        <dbReference type="ARBA" id="ARBA00022989"/>
    </source>
</evidence>
<organism evidence="7 8">
    <name type="scientific">Steinernema hermaphroditum</name>
    <dbReference type="NCBI Taxonomy" id="289476"/>
    <lineage>
        <taxon>Eukaryota</taxon>
        <taxon>Metazoa</taxon>
        <taxon>Ecdysozoa</taxon>
        <taxon>Nematoda</taxon>
        <taxon>Chromadorea</taxon>
        <taxon>Rhabditida</taxon>
        <taxon>Tylenchina</taxon>
        <taxon>Panagrolaimomorpha</taxon>
        <taxon>Strongyloidoidea</taxon>
        <taxon>Steinernematidae</taxon>
        <taxon>Steinernema</taxon>
    </lineage>
</organism>
<keyword evidence="8" id="KW-1185">Reference proteome</keyword>
<keyword evidence="2 5" id="KW-0812">Transmembrane</keyword>
<dbReference type="SUPFAM" id="SSF81321">
    <property type="entry name" value="Family A G protein-coupled receptor-like"/>
    <property type="match status" value="1"/>
</dbReference>